<dbReference type="PROSITE" id="PS51677">
    <property type="entry name" value="NODB"/>
    <property type="match status" value="1"/>
</dbReference>
<feature type="domain" description="NodB homology" evidence="2">
    <location>
        <begin position="82"/>
        <end position="266"/>
    </location>
</feature>
<sequence length="289" mass="32436">MKVSMKKNGEILLILVFFLLLITVIAIFHHSKTEKSASSNLTPTKTHTNGSKTPQTGKSGSADGSNTQQGQAGTEQTKPDGRTIYLTFDDGPTKYTPQILSILNKDHARATFFMLKHNMDRYPNALQEMKNFGFGMGCHGVTHKLRLFYASPKSAKGEMTECSDTLKQYTGEQAQVIRVPYGSFPFLSPKERQALNGAGFSIWDWNIDSKDWATSDPKAVVKNIEMQLNRKPGFKTPVILMHDKKDTAAALPYIIEELKKKHYQFGVLSKQLAPVEFQHAKKPYTFKKT</sequence>
<keyword evidence="4" id="KW-1185">Reference proteome</keyword>
<dbReference type="PANTHER" id="PTHR10587:SF125">
    <property type="entry name" value="POLYSACCHARIDE DEACETYLASE YHEN-RELATED"/>
    <property type="match status" value="1"/>
</dbReference>
<reference evidence="3 4" key="1">
    <citation type="submission" date="2023-03" db="EMBL/GenBank/DDBJ databases">
        <title>Bacillus Genome Sequencing.</title>
        <authorList>
            <person name="Dunlap C."/>
        </authorList>
    </citation>
    <scope>NUCLEOTIDE SEQUENCE [LARGE SCALE GENOMIC DNA]</scope>
    <source>
        <strain evidence="3 4">B-23453</strain>
    </source>
</reference>
<feature type="region of interest" description="Disordered" evidence="1">
    <location>
        <begin position="36"/>
        <end position="82"/>
    </location>
</feature>
<feature type="compositionally biased region" description="Polar residues" evidence="1">
    <location>
        <begin position="36"/>
        <end position="76"/>
    </location>
</feature>
<evidence type="ECO:0000313" key="4">
    <source>
        <dbReference type="Proteomes" id="UP001341444"/>
    </source>
</evidence>
<evidence type="ECO:0000259" key="2">
    <source>
        <dbReference type="PROSITE" id="PS51677"/>
    </source>
</evidence>
<name>A0ABU6MJY3_9BACI</name>
<accession>A0ABU6MJY3</accession>
<gene>
    <name evidence="3" type="ORF">P4T90_16575</name>
</gene>
<dbReference type="Proteomes" id="UP001341444">
    <property type="component" value="Unassembled WGS sequence"/>
</dbReference>
<comment type="caution">
    <text evidence="3">The sequence shown here is derived from an EMBL/GenBank/DDBJ whole genome shotgun (WGS) entry which is preliminary data.</text>
</comment>
<dbReference type="Gene3D" id="3.20.20.370">
    <property type="entry name" value="Glycoside hydrolase/deacetylase"/>
    <property type="match status" value="1"/>
</dbReference>
<organism evidence="3 4">
    <name type="scientific">Heyndrickxia acidicola</name>
    <dbReference type="NCBI Taxonomy" id="209389"/>
    <lineage>
        <taxon>Bacteria</taxon>
        <taxon>Bacillati</taxon>
        <taxon>Bacillota</taxon>
        <taxon>Bacilli</taxon>
        <taxon>Bacillales</taxon>
        <taxon>Bacillaceae</taxon>
        <taxon>Heyndrickxia</taxon>
    </lineage>
</organism>
<dbReference type="SUPFAM" id="SSF88713">
    <property type="entry name" value="Glycoside hydrolase/deacetylase"/>
    <property type="match status" value="1"/>
</dbReference>
<dbReference type="InterPro" id="IPR050248">
    <property type="entry name" value="Polysacc_deacetylase_ArnD"/>
</dbReference>
<dbReference type="InterPro" id="IPR011330">
    <property type="entry name" value="Glyco_hydro/deAcase_b/a-brl"/>
</dbReference>
<dbReference type="RefSeq" id="WP_066268276.1">
    <property type="nucleotide sequence ID" value="NZ_JARMAB010000025.1"/>
</dbReference>
<dbReference type="PANTHER" id="PTHR10587">
    <property type="entry name" value="GLYCOSYL TRANSFERASE-RELATED"/>
    <property type="match status" value="1"/>
</dbReference>
<dbReference type="CDD" id="cd10944">
    <property type="entry name" value="CE4_SmPgdA_like"/>
    <property type="match status" value="1"/>
</dbReference>
<dbReference type="EMBL" id="JARMAB010000025">
    <property type="protein sequence ID" value="MED1204663.1"/>
    <property type="molecule type" value="Genomic_DNA"/>
</dbReference>
<evidence type="ECO:0000313" key="3">
    <source>
        <dbReference type="EMBL" id="MED1204663.1"/>
    </source>
</evidence>
<protein>
    <submittedName>
        <fullName evidence="3">Polysaccharide deacetylase</fullName>
    </submittedName>
</protein>
<dbReference type="Pfam" id="PF01522">
    <property type="entry name" value="Polysacc_deac_1"/>
    <property type="match status" value="1"/>
</dbReference>
<proteinExistence type="predicted"/>
<evidence type="ECO:0000256" key="1">
    <source>
        <dbReference type="SAM" id="MobiDB-lite"/>
    </source>
</evidence>
<dbReference type="InterPro" id="IPR002509">
    <property type="entry name" value="NODB_dom"/>
</dbReference>